<reference evidence="1" key="1">
    <citation type="journal article" date="2020" name="Fungal Divers.">
        <title>Resolving the Mortierellaceae phylogeny through synthesis of multi-gene phylogenetics and phylogenomics.</title>
        <authorList>
            <person name="Vandepol N."/>
            <person name="Liber J."/>
            <person name="Desiro A."/>
            <person name="Na H."/>
            <person name="Kennedy M."/>
            <person name="Barry K."/>
            <person name="Grigoriev I.V."/>
            <person name="Miller A.N."/>
            <person name="O'Donnell K."/>
            <person name="Stajich J.E."/>
            <person name="Bonito G."/>
        </authorList>
    </citation>
    <scope>NUCLEOTIDE SEQUENCE</scope>
    <source>
        <strain evidence="1">MES-2147</strain>
    </source>
</reference>
<dbReference type="OrthoDB" id="2307600at2759"/>
<sequence>MFTRNEIERTFLLHRPEVIRTISLPIQRLAALPSIVTSLLNLVRFELYGITWHFNLDPAIEFVQQHTKLHGTIRELKVAGPNDVEARQLKKPKLHGIIQAIKHPRVIDLSRYKEAVRDLNSFQIQNVDRLEQLLFNIEYIPPSRPPPTPKLESSATVLAAPSPQVQNGAPLGQEDHTLDLIRECSSLTTLHIGVQSPTAFSWAVNCYDSNPSSMLLRPKVLHISSAGASTAKRIVEDCVYAFRNSLEDLKGVALSLSRASSSPSIKIASFGWSWPLHQLSVLSLQGELATWFDLESLRFCPKLTEFKLRLQPNPPAKADFLEKVFLAPHLKVFSLTGLWIVTDSVMDSLGDGLAKLQSLVIIGCDCQSVTGDGLKRALSKMKTLERAQLDLGEKMEVVLERYRGERPGLEIRGATHDILGRRD</sequence>
<dbReference type="InterPro" id="IPR032675">
    <property type="entry name" value="LRR_dom_sf"/>
</dbReference>
<proteinExistence type="predicted"/>
<evidence type="ECO:0000313" key="2">
    <source>
        <dbReference type="Proteomes" id="UP000749646"/>
    </source>
</evidence>
<evidence type="ECO:0000313" key="1">
    <source>
        <dbReference type="EMBL" id="KAF9963400.1"/>
    </source>
</evidence>
<keyword evidence="2" id="KW-1185">Reference proteome</keyword>
<name>A0A9P6J697_9FUNG</name>
<dbReference type="EMBL" id="JAAAHW010006294">
    <property type="protein sequence ID" value="KAF9963400.1"/>
    <property type="molecule type" value="Genomic_DNA"/>
</dbReference>
<dbReference type="SUPFAM" id="SSF52047">
    <property type="entry name" value="RNI-like"/>
    <property type="match status" value="1"/>
</dbReference>
<dbReference type="Gene3D" id="3.80.10.10">
    <property type="entry name" value="Ribonuclease Inhibitor"/>
    <property type="match status" value="1"/>
</dbReference>
<comment type="caution">
    <text evidence="1">The sequence shown here is derived from an EMBL/GenBank/DDBJ whole genome shotgun (WGS) entry which is preliminary data.</text>
</comment>
<dbReference type="AlphaFoldDB" id="A0A9P6J697"/>
<organism evidence="1 2">
    <name type="scientific">Modicella reniformis</name>
    <dbReference type="NCBI Taxonomy" id="1440133"/>
    <lineage>
        <taxon>Eukaryota</taxon>
        <taxon>Fungi</taxon>
        <taxon>Fungi incertae sedis</taxon>
        <taxon>Mucoromycota</taxon>
        <taxon>Mortierellomycotina</taxon>
        <taxon>Mortierellomycetes</taxon>
        <taxon>Mortierellales</taxon>
        <taxon>Mortierellaceae</taxon>
        <taxon>Modicella</taxon>
    </lineage>
</organism>
<protein>
    <submittedName>
        <fullName evidence="1">Uncharacterized protein</fullName>
    </submittedName>
</protein>
<dbReference type="Proteomes" id="UP000749646">
    <property type="component" value="Unassembled WGS sequence"/>
</dbReference>
<accession>A0A9P6J697</accession>
<gene>
    <name evidence="1" type="ORF">BGZ65_003676</name>
</gene>